<dbReference type="Gene3D" id="3.30.420.10">
    <property type="entry name" value="Ribonuclease H-like superfamily/Ribonuclease H"/>
    <property type="match status" value="1"/>
</dbReference>
<evidence type="ECO:0000313" key="2">
    <source>
        <dbReference type="Proteomes" id="UP000266673"/>
    </source>
</evidence>
<dbReference type="GO" id="GO:0003676">
    <property type="term" value="F:nucleic acid binding"/>
    <property type="evidence" value="ECO:0007669"/>
    <property type="project" value="InterPro"/>
</dbReference>
<organism evidence="1 2">
    <name type="scientific">Gigaspora rosea</name>
    <dbReference type="NCBI Taxonomy" id="44941"/>
    <lineage>
        <taxon>Eukaryota</taxon>
        <taxon>Fungi</taxon>
        <taxon>Fungi incertae sedis</taxon>
        <taxon>Mucoromycota</taxon>
        <taxon>Glomeromycotina</taxon>
        <taxon>Glomeromycetes</taxon>
        <taxon>Diversisporales</taxon>
        <taxon>Gigasporaceae</taxon>
        <taxon>Gigaspora</taxon>
    </lineage>
</organism>
<comment type="caution">
    <text evidence="1">The sequence shown here is derived from an EMBL/GenBank/DDBJ whole genome shotgun (WGS) entry which is preliminary data.</text>
</comment>
<dbReference type="EMBL" id="QKWP01000024">
    <property type="protein sequence ID" value="RIB30009.1"/>
    <property type="molecule type" value="Genomic_DNA"/>
</dbReference>
<dbReference type="AlphaFoldDB" id="A0A397W9C1"/>
<keyword evidence="2" id="KW-1185">Reference proteome</keyword>
<evidence type="ECO:0000313" key="1">
    <source>
        <dbReference type="EMBL" id="RIB30009.1"/>
    </source>
</evidence>
<accession>A0A397W9C1</accession>
<dbReference type="STRING" id="44941.A0A397W9C1"/>
<proteinExistence type="predicted"/>
<dbReference type="Proteomes" id="UP000266673">
    <property type="component" value="Unassembled WGS sequence"/>
</dbReference>
<gene>
    <name evidence="1" type="ORF">C2G38_2153965</name>
</gene>
<dbReference type="InterPro" id="IPR036397">
    <property type="entry name" value="RNaseH_sf"/>
</dbReference>
<reference evidence="1 2" key="1">
    <citation type="submission" date="2018-06" db="EMBL/GenBank/DDBJ databases">
        <title>Comparative genomics reveals the genomic features of Rhizophagus irregularis, R. cerebriforme, R. diaphanum and Gigaspora rosea, and their symbiotic lifestyle signature.</title>
        <authorList>
            <person name="Morin E."/>
            <person name="San Clemente H."/>
            <person name="Chen E.C.H."/>
            <person name="De La Providencia I."/>
            <person name="Hainaut M."/>
            <person name="Kuo A."/>
            <person name="Kohler A."/>
            <person name="Murat C."/>
            <person name="Tang N."/>
            <person name="Roy S."/>
            <person name="Loubradou J."/>
            <person name="Henrissat B."/>
            <person name="Grigoriev I.V."/>
            <person name="Corradi N."/>
            <person name="Roux C."/>
            <person name="Martin F.M."/>
        </authorList>
    </citation>
    <scope>NUCLEOTIDE SEQUENCE [LARGE SCALE GENOMIC DNA]</scope>
    <source>
        <strain evidence="1 2">DAOM 194757</strain>
    </source>
</reference>
<sequence>MAVREASVEAQRIYEQGLLPSAELLFGANSDKWILQEDNDSKHCATLSKDWKKENNIKQEKNRTLAGLKSCLVKEWNALTCELATKLVRSMERRVEALIEANGDYTILPADKLRVYPSPKEVLGGPSLDSNYTGRPTLLCKSGNYLVSLFPLLVPTILDMSVTSGLDTNNIEGQMWSTEDTTGRRF</sequence>
<dbReference type="OrthoDB" id="2442720at2759"/>
<name>A0A397W9C1_9GLOM</name>
<protein>
    <submittedName>
        <fullName evidence="1">Uncharacterized protein</fullName>
    </submittedName>
</protein>